<comment type="caution">
    <text evidence="3">The sequence shown here is derived from an EMBL/GenBank/DDBJ whole genome shotgun (WGS) entry which is preliminary data.</text>
</comment>
<evidence type="ECO:0000313" key="4">
    <source>
        <dbReference type="Proteomes" id="UP001139502"/>
    </source>
</evidence>
<name>A0A9X2HJ48_9MICC</name>
<dbReference type="InterPro" id="IPR010982">
    <property type="entry name" value="Lambda_DNA-bd_dom_sf"/>
</dbReference>
<dbReference type="Pfam" id="PF13560">
    <property type="entry name" value="HTH_31"/>
    <property type="match status" value="1"/>
</dbReference>
<keyword evidence="4" id="KW-1185">Reference proteome</keyword>
<dbReference type="InterPro" id="IPR050807">
    <property type="entry name" value="TransReg_Diox_bact_type"/>
</dbReference>
<dbReference type="GO" id="GO:0005829">
    <property type="term" value="C:cytosol"/>
    <property type="evidence" value="ECO:0007669"/>
    <property type="project" value="TreeGrafter"/>
</dbReference>
<organism evidence="3 4">
    <name type="scientific">Rothia santali</name>
    <dbReference type="NCBI Taxonomy" id="2949643"/>
    <lineage>
        <taxon>Bacteria</taxon>
        <taxon>Bacillati</taxon>
        <taxon>Actinomycetota</taxon>
        <taxon>Actinomycetes</taxon>
        <taxon>Micrococcales</taxon>
        <taxon>Micrococcaceae</taxon>
        <taxon>Rothia</taxon>
    </lineage>
</organism>
<feature type="domain" description="HTH cro/C1-type" evidence="2">
    <location>
        <begin position="46"/>
        <end position="100"/>
    </location>
</feature>
<dbReference type="Gene3D" id="1.10.260.40">
    <property type="entry name" value="lambda repressor-like DNA-binding domains"/>
    <property type="match status" value="1"/>
</dbReference>
<reference evidence="3" key="1">
    <citation type="submission" date="2022-06" db="EMBL/GenBank/DDBJ databases">
        <title>Rothia sp. isolated from sandalwood seedling.</title>
        <authorList>
            <person name="Tuikhar N."/>
            <person name="Kirdat K."/>
            <person name="Thorat V."/>
            <person name="Swetha P."/>
            <person name="Padma S."/>
            <person name="Sundararaj R."/>
            <person name="Yadav A."/>
        </authorList>
    </citation>
    <scope>NUCLEOTIDE SEQUENCE</scope>
    <source>
        <strain evidence="3">AR01</strain>
    </source>
</reference>
<sequence length="109" mass="11689">MGTRQFNDLASEAQAGWSDDARVVHRAAAESYRAELEARQELGRQLAGVRGSRRMTQPALAEAAGVQQAEISRIERGRANPTYATLHRLAAALGVTLTFAPAAPSISED</sequence>
<evidence type="ECO:0000313" key="3">
    <source>
        <dbReference type="EMBL" id="MCP3426661.1"/>
    </source>
</evidence>
<dbReference type="PANTHER" id="PTHR46797">
    <property type="entry name" value="HTH-TYPE TRANSCRIPTIONAL REGULATOR"/>
    <property type="match status" value="1"/>
</dbReference>
<keyword evidence="1" id="KW-0238">DNA-binding</keyword>
<gene>
    <name evidence="3" type="ORF">NBM05_11775</name>
</gene>
<dbReference type="Proteomes" id="UP001139502">
    <property type="component" value="Unassembled WGS sequence"/>
</dbReference>
<accession>A0A9X2HJ48</accession>
<dbReference type="EMBL" id="JANAFB010000032">
    <property type="protein sequence ID" value="MCP3426661.1"/>
    <property type="molecule type" value="Genomic_DNA"/>
</dbReference>
<protein>
    <submittedName>
        <fullName evidence="3">Helix-turn-helix domain-containing protein</fullName>
    </submittedName>
</protein>
<dbReference type="GO" id="GO:0003700">
    <property type="term" value="F:DNA-binding transcription factor activity"/>
    <property type="evidence" value="ECO:0007669"/>
    <property type="project" value="TreeGrafter"/>
</dbReference>
<dbReference type="PANTHER" id="PTHR46797:SF1">
    <property type="entry name" value="METHYLPHOSPHONATE SYNTHASE"/>
    <property type="match status" value="1"/>
</dbReference>
<proteinExistence type="predicted"/>
<evidence type="ECO:0000259" key="2">
    <source>
        <dbReference type="PROSITE" id="PS50943"/>
    </source>
</evidence>
<dbReference type="AlphaFoldDB" id="A0A9X2HJ48"/>
<dbReference type="SMART" id="SM00530">
    <property type="entry name" value="HTH_XRE"/>
    <property type="match status" value="1"/>
</dbReference>
<dbReference type="InterPro" id="IPR001387">
    <property type="entry name" value="Cro/C1-type_HTH"/>
</dbReference>
<dbReference type="GO" id="GO:0003677">
    <property type="term" value="F:DNA binding"/>
    <property type="evidence" value="ECO:0007669"/>
    <property type="project" value="UniProtKB-KW"/>
</dbReference>
<dbReference type="PROSITE" id="PS50943">
    <property type="entry name" value="HTH_CROC1"/>
    <property type="match status" value="1"/>
</dbReference>
<dbReference type="SUPFAM" id="SSF47413">
    <property type="entry name" value="lambda repressor-like DNA-binding domains"/>
    <property type="match status" value="1"/>
</dbReference>
<dbReference type="RefSeq" id="WP_254167631.1">
    <property type="nucleotide sequence ID" value="NZ_JANAFB010000032.1"/>
</dbReference>
<evidence type="ECO:0000256" key="1">
    <source>
        <dbReference type="ARBA" id="ARBA00023125"/>
    </source>
</evidence>
<dbReference type="CDD" id="cd00093">
    <property type="entry name" value="HTH_XRE"/>
    <property type="match status" value="1"/>
</dbReference>